<feature type="transmembrane region" description="Helical" evidence="2">
    <location>
        <begin position="21"/>
        <end position="40"/>
    </location>
</feature>
<dbReference type="PANTHER" id="PTHR38687:SF1">
    <property type="entry name" value="CELL DIVISION PROTEIN DEDD"/>
    <property type="match status" value="1"/>
</dbReference>
<proteinExistence type="predicted"/>
<sequence length="271" mass="28190">MSDGEASGSGGGHKPARFYKFVGALVVLLVVGVVVLPLWFGGEETDRSRVVEIQPESLQSRTQRESDSSFGASGEDGGFSPDQATDKGVGGQEKWWRSADAEDDSGSSPDIQEASTEQETSDASSASEPEPSAAGKADPGAGATEAGSDPDTGSGSKVAEDEAETESAPTPEPAGEEQADAPAAEEVAKAEPERPFWTVMVGSFRDPANAGSLRDRLRENGFEAAIVTATVKGEEWNRVVVGDGKSREAVQSLVSSLEQAGFGDLLVLRLD</sequence>
<dbReference type="RefSeq" id="WP_373655588.1">
    <property type="nucleotide sequence ID" value="NZ_JBGUAW010000005.1"/>
</dbReference>
<keyword evidence="5" id="KW-1185">Reference proteome</keyword>
<keyword evidence="2" id="KW-0472">Membrane</keyword>
<dbReference type="Proteomes" id="UP001575181">
    <property type="component" value="Unassembled WGS sequence"/>
</dbReference>
<dbReference type="Gene3D" id="3.30.70.1070">
    <property type="entry name" value="Sporulation related repeat"/>
    <property type="match status" value="1"/>
</dbReference>
<protein>
    <submittedName>
        <fullName evidence="4">SPOR domain-containing protein</fullName>
    </submittedName>
</protein>
<feature type="domain" description="SPOR" evidence="3">
    <location>
        <begin position="191"/>
        <end position="270"/>
    </location>
</feature>
<feature type="compositionally biased region" description="Low complexity" evidence="1">
    <location>
        <begin position="123"/>
        <end position="134"/>
    </location>
</feature>
<name>A0ABV4TU06_9GAMM</name>
<reference evidence="4 5" key="1">
    <citation type="submission" date="2024-08" db="EMBL/GenBank/DDBJ databases">
        <title>Whole-genome sequencing of halo(alkali)philic microorganisms from hypersaline lakes.</title>
        <authorList>
            <person name="Sorokin D.Y."/>
            <person name="Merkel A.Y."/>
            <person name="Messina E."/>
            <person name="Yakimov M."/>
        </authorList>
    </citation>
    <scope>NUCLEOTIDE SEQUENCE [LARGE SCALE GENOMIC DNA]</scope>
    <source>
        <strain evidence="4 5">Cl-TMA</strain>
    </source>
</reference>
<comment type="caution">
    <text evidence="4">The sequence shown here is derived from an EMBL/GenBank/DDBJ whole genome shotgun (WGS) entry which is preliminary data.</text>
</comment>
<dbReference type="EMBL" id="JBGUAW010000005">
    <property type="protein sequence ID" value="MFA9460801.1"/>
    <property type="molecule type" value="Genomic_DNA"/>
</dbReference>
<evidence type="ECO:0000313" key="4">
    <source>
        <dbReference type="EMBL" id="MFA9460801.1"/>
    </source>
</evidence>
<dbReference type="SUPFAM" id="SSF110997">
    <property type="entry name" value="Sporulation related repeat"/>
    <property type="match status" value="1"/>
</dbReference>
<accession>A0ABV4TU06</accession>
<dbReference type="PANTHER" id="PTHR38687">
    <property type="entry name" value="CELL DIVISION PROTEIN DEDD-RELATED"/>
    <property type="match status" value="1"/>
</dbReference>
<dbReference type="Pfam" id="PF05036">
    <property type="entry name" value="SPOR"/>
    <property type="match status" value="1"/>
</dbReference>
<feature type="region of interest" description="Disordered" evidence="1">
    <location>
        <begin position="48"/>
        <end position="194"/>
    </location>
</feature>
<feature type="compositionally biased region" description="Polar residues" evidence="1">
    <location>
        <begin position="106"/>
        <end position="122"/>
    </location>
</feature>
<dbReference type="PROSITE" id="PS51724">
    <property type="entry name" value="SPOR"/>
    <property type="match status" value="1"/>
</dbReference>
<organism evidence="4 5">
    <name type="scientific">Thiohalorhabdus methylotrophus</name>
    <dbReference type="NCBI Taxonomy" id="3242694"/>
    <lineage>
        <taxon>Bacteria</taxon>
        <taxon>Pseudomonadati</taxon>
        <taxon>Pseudomonadota</taxon>
        <taxon>Gammaproteobacteria</taxon>
        <taxon>Thiohalorhabdales</taxon>
        <taxon>Thiohalorhabdaceae</taxon>
        <taxon>Thiohalorhabdus</taxon>
    </lineage>
</organism>
<evidence type="ECO:0000313" key="5">
    <source>
        <dbReference type="Proteomes" id="UP001575181"/>
    </source>
</evidence>
<evidence type="ECO:0000256" key="2">
    <source>
        <dbReference type="SAM" id="Phobius"/>
    </source>
</evidence>
<gene>
    <name evidence="4" type="ORF">ACERLL_08180</name>
</gene>
<dbReference type="InterPro" id="IPR007730">
    <property type="entry name" value="SPOR-like_dom"/>
</dbReference>
<dbReference type="InterPro" id="IPR036680">
    <property type="entry name" value="SPOR-like_sf"/>
</dbReference>
<keyword evidence="2" id="KW-1133">Transmembrane helix</keyword>
<dbReference type="InterPro" id="IPR052521">
    <property type="entry name" value="Cell_div_SPOR-domain"/>
</dbReference>
<evidence type="ECO:0000256" key="1">
    <source>
        <dbReference type="SAM" id="MobiDB-lite"/>
    </source>
</evidence>
<keyword evidence="2" id="KW-0812">Transmembrane</keyword>
<evidence type="ECO:0000259" key="3">
    <source>
        <dbReference type="PROSITE" id="PS51724"/>
    </source>
</evidence>